<dbReference type="GO" id="GO:0005886">
    <property type="term" value="C:plasma membrane"/>
    <property type="evidence" value="ECO:0007669"/>
    <property type="project" value="TreeGrafter"/>
</dbReference>
<accession>C5RBP8</accession>
<dbReference type="InterPro" id="IPR025857">
    <property type="entry name" value="MacB_PCD"/>
</dbReference>
<sequence length="189" mass="20978">MSKINLNTLRELKSSKARFFSVTLLLALAVFIFAGLKATTPDMNQTMRSEYDKTNLADAQLNNSLGFTGSEIESIQKNKNIKSVSKSFQTIAVTSNNKHAINIISNPEKLSKFTITKGREPKKDNEIILGEQLRGDYNIGQQIKIKHNDDLKQKQYKIVGFATSSVYMKKSNLGQTNLGDGQIDAFAGV</sequence>
<dbReference type="HOGENOM" id="CLU_1204081_0_0_9"/>
<dbReference type="eggNOG" id="COG1196">
    <property type="taxonomic scope" value="Bacteria"/>
</dbReference>
<dbReference type="EMBL" id="ACKU01000022">
    <property type="protein sequence ID" value="EER74388.1"/>
    <property type="molecule type" value="Genomic_DNA"/>
</dbReference>
<protein>
    <recommendedName>
        <fullName evidence="1">MacB-like periplasmic core domain-containing protein</fullName>
    </recommendedName>
</protein>
<proteinExistence type="predicted"/>
<dbReference type="RefSeq" id="WP_002827152.1">
    <property type="nucleotide sequence ID" value="NZ_GG697128.1"/>
</dbReference>
<dbReference type="PANTHER" id="PTHR30572">
    <property type="entry name" value="MEMBRANE COMPONENT OF TRANSPORTER-RELATED"/>
    <property type="match status" value="1"/>
</dbReference>
<keyword evidence="3" id="KW-1185">Reference proteome</keyword>
<gene>
    <name evidence="2" type="ORF">HMPREF0877_1394</name>
</gene>
<dbReference type="InterPro" id="IPR050250">
    <property type="entry name" value="Macrolide_Exporter_MacB"/>
</dbReference>
<evidence type="ECO:0000313" key="2">
    <source>
        <dbReference type="EMBL" id="EER74388.1"/>
    </source>
</evidence>
<feature type="domain" description="MacB-like periplasmic core" evidence="1">
    <location>
        <begin position="23"/>
        <end position="165"/>
    </location>
</feature>
<reference evidence="2 3" key="1">
    <citation type="submission" date="2009-04" db="EMBL/GenBank/DDBJ databases">
        <authorList>
            <person name="Qin X."/>
            <person name="Bachman B."/>
            <person name="Battles P."/>
            <person name="Bell A."/>
            <person name="Bess C."/>
            <person name="Bickham C."/>
            <person name="Chaboub L."/>
            <person name="Chen D."/>
            <person name="Coyle M."/>
            <person name="Deiros D.R."/>
            <person name="Dinh H."/>
            <person name="Forbes L."/>
            <person name="Fowler G."/>
            <person name="Francisco L."/>
            <person name="Fu Q."/>
            <person name="Gubbala S."/>
            <person name="Hale W."/>
            <person name="Han Y."/>
            <person name="Hemphill L."/>
            <person name="Highlander S.K."/>
            <person name="Hirani K."/>
            <person name="Hogues M."/>
            <person name="Jackson L."/>
            <person name="Jakkamsetti A."/>
            <person name="Javaid M."/>
            <person name="Jiang H."/>
            <person name="Korchina V."/>
            <person name="Kovar C."/>
            <person name="Lara F."/>
            <person name="Lee S."/>
            <person name="Mata R."/>
            <person name="Mathew T."/>
            <person name="Moen C."/>
            <person name="Morales K."/>
            <person name="Munidasa M."/>
            <person name="Nazareth L."/>
            <person name="Ngo R."/>
            <person name="Nguyen L."/>
            <person name="Okwuonu G."/>
            <person name="Ongeri F."/>
            <person name="Patil S."/>
            <person name="Petrosino J."/>
            <person name="Pham C."/>
            <person name="Pham P."/>
            <person name="Pu L.-L."/>
            <person name="Puazo M."/>
            <person name="Raj R."/>
            <person name="Reid J."/>
            <person name="Rouhana J."/>
            <person name="Saada N."/>
            <person name="Shang Y."/>
            <person name="Simmons D."/>
            <person name="Thornton R."/>
            <person name="Warren J."/>
            <person name="Weissenberger G."/>
            <person name="Zhang J."/>
            <person name="Zhang L."/>
            <person name="Zhou C."/>
            <person name="Zhu D."/>
            <person name="Muzny D."/>
            <person name="Worley K."/>
            <person name="Gibbs R."/>
        </authorList>
    </citation>
    <scope>NUCLEOTIDE SEQUENCE [LARGE SCALE GENOMIC DNA]</scope>
    <source>
        <strain evidence="2 3">ATCC 33313</strain>
    </source>
</reference>
<dbReference type="GO" id="GO:0022857">
    <property type="term" value="F:transmembrane transporter activity"/>
    <property type="evidence" value="ECO:0007669"/>
    <property type="project" value="TreeGrafter"/>
</dbReference>
<organism evidence="2 3">
    <name type="scientific">Weissella paramesenteroides ATCC 33313</name>
    <dbReference type="NCBI Taxonomy" id="585506"/>
    <lineage>
        <taxon>Bacteria</taxon>
        <taxon>Bacillati</taxon>
        <taxon>Bacillota</taxon>
        <taxon>Bacilli</taxon>
        <taxon>Lactobacillales</taxon>
        <taxon>Lactobacillaceae</taxon>
        <taxon>Weissella</taxon>
    </lineage>
</organism>
<dbReference type="PANTHER" id="PTHR30572:SF4">
    <property type="entry name" value="ABC TRANSPORTER PERMEASE YTRF"/>
    <property type="match status" value="1"/>
</dbReference>
<evidence type="ECO:0000313" key="3">
    <source>
        <dbReference type="Proteomes" id="UP000004528"/>
    </source>
</evidence>
<dbReference type="Pfam" id="PF12704">
    <property type="entry name" value="MacB_PCD"/>
    <property type="match status" value="1"/>
</dbReference>
<dbReference type="STRING" id="585506.HMPREF0877_1394"/>
<evidence type="ECO:0000259" key="1">
    <source>
        <dbReference type="Pfam" id="PF12704"/>
    </source>
</evidence>
<name>C5RBP8_WEIPA</name>
<dbReference type="Proteomes" id="UP000004528">
    <property type="component" value="Unassembled WGS sequence"/>
</dbReference>
<dbReference type="AlphaFoldDB" id="C5RBP8"/>
<comment type="caution">
    <text evidence="2">The sequence shown here is derived from an EMBL/GenBank/DDBJ whole genome shotgun (WGS) entry which is preliminary data.</text>
</comment>
<dbReference type="OrthoDB" id="5137249at2"/>